<feature type="transmembrane region" description="Helical" evidence="1">
    <location>
        <begin position="20"/>
        <end position="52"/>
    </location>
</feature>
<feature type="transmembrane region" description="Helical" evidence="1">
    <location>
        <begin position="118"/>
        <end position="144"/>
    </location>
</feature>
<dbReference type="Proteomes" id="UP000199506">
    <property type="component" value="Unassembled WGS sequence"/>
</dbReference>
<sequence>MKYSDDLFDDKKDLKFASVFGVLCAIASAGATIYSTEAAYIFIAILLGNLIALKVDGIHHIITLLLFVLLCLVFGIPELSYVILLICILAALGDEVGHELISKVTDNKFLNLFFEYRFVMKVVILLLAIGGVFSIWIFLCFLSFEIAYEFAGIIFERFN</sequence>
<evidence type="ECO:0000313" key="2">
    <source>
        <dbReference type="EMBL" id="SEK95791.1"/>
    </source>
</evidence>
<keyword evidence="1" id="KW-0812">Transmembrane</keyword>
<dbReference type="AlphaFoldDB" id="A0A1H7LA25"/>
<feature type="transmembrane region" description="Helical" evidence="1">
    <location>
        <begin position="64"/>
        <end position="92"/>
    </location>
</feature>
<name>A0A1H7LA25_9EURY</name>
<organism evidence="2 3">
    <name type="scientific">Methanobrevibacter gottschalkii</name>
    <dbReference type="NCBI Taxonomy" id="190974"/>
    <lineage>
        <taxon>Archaea</taxon>
        <taxon>Methanobacteriati</taxon>
        <taxon>Methanobacteriota</taxon>
        <taxon>Methanomada group</taxon>
        <taxon>Methanobacteria</taxon>
        <taxon>Methanobacteriales</taxon>
        <taxon>Methanobacteriaceae</taxon>
        <taxon>Methanobrevibacter</taxon>
    </lineage>
</organism>
<keyword evidence="1" id="KW-0472">Membrane</keyword>
<protein>
    <submittedName>
        <fullName evidence="2">Uncharacterized protein</fullName>
    </submittedName>
</protein>
<evidence type="ECO:0000256" key="1">
    <source>
        <dbReference type="SAM" id="Phobius"/>
    </source>
</evidence>
<dbReference type="STRING" id="190974.SAMN05216439_1738"/>
<gene>
    <name evidence="2" type="ORF">SAMN05216439_1738</name>
</gene>
<proteinExistence type="predicted"/>
<evidence type="ECO:0000313" key="3">
    <source>
        <dbReference type="Proteomes" id="UP000199506"/>
    </source>
</evidence>
<keyword evidence="1" id="KW-1133">Transmembrane helix</keyword>
<reference evidence="2 3" key="1">
    <citation type="submission" date="2016-10" db="EMBL/GenBank/DDBJ databases">
        <authorList>
            <person name="de Groot N.N."/>
        </authorList>
    </citation>
    <scope>NUCLEOTIDE SEQUENCE [LARGE SCALE GENOMIC DNA]</scope>
    <source>
        <strain evidence="2 3">DSM 11978</strain>
    </source>
</reference>
<dbReference type="EMBL" id="FOAK01000007">
    <property type="protein sequence ID" value="SEK95791.1"/>
    <property type="molecule type" value="Genomic_DNA"/>
</dbReference>
<accession>A0A1H7LA25</accession>